<comment type="caution">
    <text evidence="2">The sequence shown here is derived from an EMBL/GenBank/DDBJ whole genome shotgun (WGS) entry which is preliminary data.</text>
</comment>
<evidence type="ECO:0008006" key="4">
    <source>
        <dbReference type="Google" id="ProtNLM"/>
    </source>
</evidence>
<dbReference type="OrthoDB" id="4328209at2"/>
<protein>
    <recommendedName>
        <fullName evidence="4">DUF4367 domain-containing protein</fullName>
    </recommendedName>
</protein>
<dbReference type="Proteomes" id="UP000248627">
    <property type="component" value="Unassembled WGS sequence"/>
</dbReference>
<accession>A0A2W2CMU6</accession>
<gene>
    <name evidence="2" type="ORF">C1I93_04485</name>
</gene>
<keyword evidence="1" id="KW-0472">Membrane</keyword>
<organism evidence="2 3">
    <name type="scientific">Micromonospora endophytica</name>
    <dbReference type="NCBI Taxonomy" id="515350"/>
    <lineage>
        <taxon>Bacteria</taxon>
        <taxon>Bacillati</taxon>
        <taxon>Actinomycetota</taxon>
        <taxon>Actinomycetes</taxon>
        <taxon>Micromonosporales</taxon>
        <taxon>Micromonosporaceae</taxon>
        <taxon>Micromonospora</taxon>
    </lineage>
</organism>
<dbReference type="RefSeq" id="WP_111241935.1">
    <property type="nucleotide sequence ID" value="NZ_POTX01000017.1"/>
</dbReference>
<proteinExistence type="predicted"/>
<keyword evidence="1" id="KW-1133">Transmembrane helix</keyword>
<feature type="transmembrane region" description="Helical" evidence="1">
    <location>
        <begin position="44"/>
        <end position="61"/>
    </location>
</feature>
<keyword evidence="1" id="KW-0812">Transmembrane</keyword>
<dbReference type="EMBL" id="POTX01000017">
    <property type="protein sequence ID" value="PZF99872.1"/>
    <property type="molecule type" value="Genomic_DNA"/>
</dbReference>
<evidence type="ECO:0000256" key="1">
    <source>
        <dbReference type="SAM" id="Phobius"/>
    </source>
</evidence>
<evidence type="ECO:0000313" key="2">
    <source>
        <dbReference type="EMBL" id="PZF99872.1"/>
    </source>
</evidence>
<sequence>MADLERELRELSGWLATPEPPDVRTQVRARIAAPPRVDRRRRRWRYAVGVALAALLVALLPPGRAAVADAVTGLLRFAGITVDTSSAPVPPTGSPAPLPGEQPAGWDEARHAVRFPLRAPAALGPPERVLVADPDDEGGHRVASLLYRGGSVRLDAFDGSLDPVFFKQSGGSGAEWTEVAGQTALWLAGPHPVSYVDRGGTLRQESARLAAATLIWEQAGVTYRLEGELSAAEAVSIATSLE</sequence>
<name>A0A2W2CMU6_9ACTN</name>
<reference evidence="2 3" key="1">
    <citation type="submission" date="2018-01" db="EMBL/GenBank/DDBJ databases">
        <title>Draft genome sequence of Jishengella endophytica.</title>
        <authorList>
            <person name="Sahin N."/>
            <person name="Ay H."/>
            <person name="Saygin H."/>
        </authorList>
    </citation>
    <scope>NUCLEOTIDE SEQUENCE [LARGE SCALE GENOMIC DNA]</scope>
    <source>
        <strain evidence="2 3">DSM 45430</strain>
    </source>
</reference>
<dbReference type="AlphaFoldDB" id="A0A2W2CMU6"/>
<keyword evidence="3" id="KW-1185">Reference proteome</keyword>
<evidence type="ECO:0000313" key="3">
    <source>
        <dbReference type="Proteomes" id="UP000248627"/>
    </source>
</evidence>